<keyword evidence="4" id="KW-0808">Transferase</keyword>
<keyword evidence="1" id="KW-0812">Transmembrane</keyword>
<keyword evidence="1" id="KW-1133">Transmembrane helix</keyword>
<gene>
    <name evidence="4" type="ORF">AVDCRST_MAG42-3224</name>
</gene>
<evidence type="ECO:0000259" key="3">
    <source>
        <dbReference type="Pfam" id="PF26629"/>
    </source>
</evidence>
<dbReference type="SUPFAM" id="SSF53448">
    <property type="entry name" value="Nucleotide-diphospho-sugar transferases"/>
    <property type="match status" value="1"/>
</dbReference>
<dbReference type="Gene3D" id="3.90.550.10">
    <property type="entry name" value="Spore Coat Polysaccharide Biosynthesis Protein SpsA, Chain A"/>
    <property type="match status" value="1"/>
</dbReference>
<feature type="domain" description="Glycosyltransferase 2-like" evidence="2">
    <location>
        <begin position="1"/>
        <end position="162"/>
    </location>
</feature>
<dbReference type="CDD" id="cd04179">
    <property type="entry name" value="DPM_DPG-synthase_like"/>
    <property type="match status" value="1"/>
</dbReference>
<dbReference type="InterPro" id="IPR029044">
    <property type="entry name" value="Nucleotide-diphossugar_trans"/>
</dbReference>
<dbReference type="Pfam" id="PF00535">
    <property type="entry name" value="Glycos_transf_2"/>
    <property type="match status" value="1"/>
</dbReference>
<dbReference type="InterPro" id="IPR058718">
    <property type="entry name" value="Agl6_TM_C"/>
</dbReference>
<evidence type="ECO:0000256" key="1">
    <source>
        <dbReference type="SAM" id="Phobius"/>
    </source>
</evidence>
<name>A0A6J4J8X6_9BACT</name>
<feature type="transmembrane region" description="Helical" evidence="1">
    <location>
        <begin position="307"/>
        <end position="330"/>
    </location>
</feature>
<dbReference type="GO" id="GO:0016740">
    <property type="term" value="F:transferase activity"/>
    <property type="evidence" value="ECO:0007669"/>
    <property type="project" value="UniProtKB-KW"/>
</dbReference>
<protein>
    <submittedName>
        <fullName evidence="4">Dolichol-p-glucose synthetase, (Glycosyltransferase)</fullName>
    </submittedName>
</protein>
<feature type="transmembrane region" description="Helical" evidence="1">
    <location>
        <begin position="261"/>
        <end position="286"/>
    </location>
</feature>
<dbReference type="EMBL" id="CADCTA010000118">
    <property type="protein sequence ID" value="CAA9270034.1"/>
    <property type="molecule type" value="Genomic_DNA"/>
</dbReference>
<proteinExistence type="predicted"/>
<dbReference type="PANTHER" id="PTHR48090">
    <property type="entry name" value="UNDECAPRENYL-PHOSPHATE 4-DEOXY-4-FORMAMIDO-L-ARABINOSE TRANSFERASE-RELATED"/>
    <property type="match status" value="1"/>
</dbReference>
<feature type="domain" description="Low-salt glycan biosynthesis hexosyltransferase Agl6 C-terminal transmembrane region" evidence="3">
    <location>
        <begin position="280"/>
        <end position="373"/>
    </location>
</feature>
<dbReference type="InterPro" id="IPR050256">
    <property type="entry name" value="Glycosyltransferase_2"/>
</dbReference>
<keyword evidence="1" id="KW-0472">Membrane</keyword>
<sequence>MPCLNEAETLATCIRKAHNALSELVLPYEIVIADNGSTDGSQEIARAAGARVVDVTEKGYGCALRGGITAAQGDWIIVGDADDSYDFGSIAPFVEKLQEGFDLVMGCRLPSGNGKIMKGAMPWKHRWIGNPVLTFLGRLFFKSSARDFHCGLRAFSRSGFERMNLSTTGMEFASEMVIKAAFAKMRVAEVPITLHKDGRSRPPHLRSWRDGWRHLRFMLLHCPMWLFCVPGMTLLATGLIFGARLIAGPLVIGAIGFDTNTLLVCAMSVIMGVQSISFGIFARLFSAQRGLLPPSRRLNTFLGAVNLERGLLAGCALIISGLALLVLSLVQWKQTEFGEMSYPDSLRNVIPAITLIVVGGQLVFSSFFLSVLGLGSPRSSSR</sequence>
<accession>A0A6J4J8X6</accession>
<dbReference type="Pfam" id="PF26629">
    <property type="entry name" value="GT2_TM_C"/>
    <property type="match status" value="1"/>
</dbReference>
<organism evidence="4">
    <name type="scientific">uncultured Chthoniobacterales bacterium</name>
    <dbReference type="NCBI Taxonomy" id="1836801"/>
    <lineage>
        <taxon>Bacteria</taxon>
        <taxon>Pseudomonadati</taxon>
        <taxon>Verrucomicrobiota</taxon>
        <taxon>Spartobacteria</taxon>
        <taxon>Chthoniobacterales</taxon>
        <taxon>environmental samples</taxon>
    </lineage>
</organism>
<dbReference type="AlphaFoldDB" id="A0A6J4J8X6"/>
<feature type="transmembrane region" description="Helical" evidence="1">
    <location>
        <begin position="350"/>
        <end position="374"/>
    </location>
</feature>
<evidence type="ECO:0000313" key="4">
    <source>
        <dbReference type="EMBL" id="CAA9270034.1"/>
    </source>
</evidence>
<dbReference type="PANTHER" id="PTHR48090:SF7">
    <property type="entry name" value="RFBJ PROTEIN"/>
    <property type="match status" value="1"/>
</dbReference>
<reference evidence="4" key="1">
    <citation type="submission" date="2020-02" db="EMBL/GenBank/DDBJ databases">
        <authorList>
            <person name="Meier V. D."/>
        </authorList>
    </citation>
    <scope>NUCLEOTIDE SEQUENCE</scope>
    <source>
        <strain evidence="4">AVDCRST_MAG42</strain>
    </source>
</reference>
<feature type="transmembrane region" description="Helical" evidence="1">
    <location>
        <begin position="217"/>
        <end position="241"/>
    </location>
</feature>
<evidence type="ECO:0000259" key="2">
    <source>
        <dbReference type="Pfam" id="PF00535"/>
    </source>
</evidence>
<dbReference type="InterPro" id="IPR001173">
    <property type="entry name" value="Glyco_trans_2-like"/>
</dbReference>